<dbReference type="AlphaFoldDB" id="A0AAD6Z2Y9"/>
<gene>
    <name evidence="1" type="ORF">DFH08DRAFT_1089005</name>
</gene>
<dbReference type="EMBL" id="JARIHO010000095">
    <property type="protein sequence ID" value="KAJ7305618.1"/>
    <property type="molecule type" value="Genomic_DNA"/>
</dbReference>
<keyword evidence="2" id="KW-1185">Reference proteome</keyword>
<proteinExistence type="predicted"/>
<comment type="caution">
    <text evidence="1">The sequence shown here is derived from an EMBL/GenBank/DDBJ whole genome shotgun (WGS) entry which is preliminary data.</text>
</comment>
<evidence type="ECO:0000313" key="1">
    <source>
        <dbReference type="EMBL" id="KAJ7305618.1"/>
    </source>
</evidence>
<dbReference type="Proteomes" id="UP001218218">
    <property type="component" value="Unassembled WGS sequence"/>
</dbReference>
<evidence type="ECO:0000313" key="2">
    <source>
        <dbReference type="Proteomes" id="UP001218218"/>
    </source>
</evidence>
<reference evidence="1" key="1">
    <citation type="submission" date="2023-03" db="EMBL/GenBank/DDBJ databases">
        <title>Massive genome expansion in bonnet fungi (Mycena s.s.) driven by repeated elements and novel gene families across ecological guilds.</title>
        <authorList>
            <consortium name="Lawrence Berkeley National Laboratory"/>
            <person name="Harder C.B."/>
            <person name="Miyauchi S."/>
            <person name="Viragh M."/>
            <person name="Kuo A."/>
            <person name="Thoen E."/>
            <person name="Andreopoulos B."/>
            <person name="Lu D."/>
            <person name="Skrede I."/>
            <person name="Drula E."/>
            <person name="Henrissat B."/>
            <person name="Morin E."/>
            <person name="Kohler A."/>
            <person name="Barry K."/>
            <person name="LaButti K."/>
            <person name="Morin E."/>
            <person name="Salamov A."/>
            <person name="Lipzen A."/>
            <person name="Mereny Z."/>
            <person name="Hegedus B."/>
            <person name="Baldrian P."/>
            <person name="Stursova M."/>
            <person name="Weitz H."/>
            <person name="Taylor A."/>
            <person name="Grigoriev I.V."/>
            <person name="Nagy L.G."/>
            <person name="Martin F."/>
            <person name="Kauserud H."/>
        </authorList>
    </citation>
    <scope>NUCLEOTIDE SEQUENCE</scope>
    <source>
        <strain evidence="1">CBHHK002</strain>
    </source>
</reference>
<organism evidence="1 2">
    <name type="scientific">Mycena albidolilacea</name>
    <dbReference type="NCBI Taxonomy" id="1033008"/>
    <lineage>
        <taxon>Eukaryota</taxon>
        <taxon>Fungi</taxon>
        <taxon>Dikarya</taxon>
        <taxon>Basidiomycota</taxon>
        <taxon>Agaricomycotina</taxon>
        <taxon>Agaricomycetes</taxon>
        <taxon>Agaricomycetidae</taxon>
        <taxon>Agaricales</taxon>
        <taxon>Marasmiineae</taxon>
        <taxon>Mycenaceae</taxon>
        <taxon>Mycena</taxon>
    </lineage>
</organism>
<name>A0AAD6Z2Y9_9AGAR</name>
<sequence length="90" mass="9950">MAAGDLRARANIAPESNFRSTLEDATVTLNSDYHKPSSVRCRRKYLKYKLLVIELAAMQAAVEVEARQREVSPTISTAAFYGVVDSLFLG</sequence>
<protein>
    <submittedName>
        <fullName evidence="1">Uncharacterized protein</fullName>
    </submittedName>
</protein>
<accession>A0AAD6Z2Y9</accession>